<protein>
    <submittedName>
        <fullName evidence="1">Uncharacterized protein</fullName>
    </submittedName>
</protein>
<accession>A0A7I8JDK6</accession>
<keyword evidence="2" id="KW-1185">Reference proteome</keyword>
<proteinExistence type="predicted"/>
<name>A0A7I8JDK6_SPIIN</name>
<sequence>MCKILGVISSTGHLMQESISIYALLRGLGPAYSTFNVGITSNLHHFYFEDVVAQINSHDELLTFTSSSRDPLATDFLPIANQA</sequence>
<dbReference type="AlphaFoldDB" id="A0A7I8JDK6"/>
<dbReference type="EMBL" id="CACRZD030000011">
    <property type="protein sequence ID" value="CAA6668091.1"/>
    <property type="molecule type" value="Genomic_DNA"/>
</dbReference>
<reference evidence="1 2" key="1">
    <citation type="submission" date="2019-12" db="EMBL/GenBank/DDBJ databases">
        <authorList>
            <person name="Scholz U."/>
            <person name="Mascher M."/>
            <person name="Fiebig A."/>
        </authorList>
    </citation>
    <scope>NUCLEOTIDE SEQUENCE</scope>
</reference>
<evidence type="ECO:0000313" key="2">
    <source>
        <dbReference type="Proteomes" id="UP001189122"/>
    </source>
</evidence>
<dbReference type="EMBL" id="LR743598">
    <property type="protein sequence ID" value="CAA2628844.1"/>
    <property type="molecule type" value="Genomic_DNA"/>
</dbReference>
<evidence type="ECO:0000313" key="1">
    <source>
        <dbReference type="EMBL" id="CAA2628844.1"/>
    </source>
</evidence>
<organism evidence="1">
    <name type="scientific">Spirodela intermedia</name>
    <name type="common">Intermediate duckweed</name>
    <dbReference type="NCBI Taxonomy" id="51605"/>
    <lineage>
        <taxon>Eukaryota</taxon>
        <taxon>Viridiplantae</taxon>
        <taxon>Streptophyta</taxon>
        <taxon>Embryophyta</taxon>
        <taxon>Tracheophyta</taxon>
        <taxon>Spermatophyta</taxon>
        <taxon>Magnoliopsida</taxon>
        <taxon>Liliopsida</taxon>
        <taxon>Araceae</taxon>
        <taxon>Lemnoideae</taxon>
        <taxon>Spirodela</taxon>
    </lineage>
</organism>
<dbReference type="Proteomes" id="UP001189122">
    <property type="component" value="Unassembled WGS sequence"/>
</dbReference>
<gene>
    <name evidence="1" type="ORF">SI7747_11014485</name>
</gene>